<accession>D8Q6L6</accession>
<feature type="compositionally biased region" description="Pro residues" evidence="2">
    <location>
        <begin position="39"/>
        <end position="51"/>
    </location>
</feature>
<feature type="compositionally biased region" description="Polar residues" evidence="2">
    <location>
        <begin position="903"/>
        <end position="915"/>
    </location>
</feature>
<dbReference type="OrthoDB" id="3269842at2759"/>
<dbReference type="RefSeq" id="XP_003031163.1">
    <property type="nucleotide sequence ID" value="XM_003031117.1"/>
</dbReference>
<feature type="region of interest" description="Disordered" evidence="2">
    <location>
        <begin position="1"/>
        <end position="137"/>
    </location>
</feature>
<dbReference type="Gene3D" id="1.10.287.1490">
    <property type="match status" value="1"/>
</dbReference>
<feature type="region of interest" description="Disordered" evidence="2">
    <location>
        <begin position="155"/>
        <end position="393"/>
    </location>
</feature>
<feature type="compositionally biased region" description="Low complexity" evidence="2">
    <location>
        <begin position="1076"/>
        <end position="1086"/>
    </location>
</feature>
<dbReference type="HOGENOM" id="CLU_272265_0_0_1"/>
<dbReference type="eggNOG" id="ENOG502SHA7">
    <property type="taxonomic scope" value="Eukaryota"/>
</dbReference>
<feature type="compositionally biased region" description="Basic and acidic residues" evidence="2">
    <location>
        <begin position="128"/>
        <end position="137"/>
    </location>
</feature>
<feature type="region of interest" description="Disordered" evidence="2">
    <location>
        <begin position="664"/>
        <end position="1168"/>
    </location>
</feature>
<feature type="compositionally biased region" description="Polar residues" evidence="2">
    <location>
        <begin position="8"/>
        <end position="17"/>
    </location>
</feature>
<feature type="compositionally biased region" description="Polar residues" evidence="2">
    <location>
        <begin position="827"/>
        <end position="863"/>
    </location>
</feature>
<dbReference type="EMBL" id="GL377307">
    <property type="protein sequence ID" value="EFI96260.1"/>
    <property type="molecule type" value="Genomic_DNA"/>
</dbReference>
<sequence length="1187" mass="124893">MAAHSPAHRSTQSTSSALPPPNPQRRFTSPSNTSLALPPSQPVPRSRPPSPLRTTFFPATDTGIDPTSESGSDSDDSDEPARPWSPVASASVTNLAQSLAQRVGNFMSPSRPPSTALPTDAELEAEAQAERDRSRRQAEAILQAAERQQVEERVLAMMQQAHALPPPPAGSMTSPGVPRTPPTRSQSLPVEPGGSAQKDSGTPSWWAAAKNKLTPTKELTPAQRVIEETRAREKEEAKAREREQKEREKEEKKAAKKGKDGEWPASTSSRDNDPALSALKSGTEAALSHLKTGGDTIRAPAPSTPSSRKPVPLMGGSPVSPSPAPPPARPIAATTPPNLSPRRTNGTLGPVADTSASNPFNAPPANPRQVSTASTTSVTTHDLTRQFPSTPKMTAHEIRAASPILEARGASPGPYARANGVASYGDFSSPADYTPNRHPESSPKPPPEQLAHTVFTPSGALDVSGTVLAVARRLEKLEKWTVNHVRALERRMVTVEEYLVEQRSANPSDDHPFVAAKRNTVHGEDDTTLAPTVASTHPDRELSFIRDELEELQGRVGELGREMAEVGKEMRNSQRAAARGQAQAQAPSQGGEDVSAIRREVAEVRGEVGQVRGEVGQVRGSVQSVSREVDRLGRTTAELEREVEGVKHEVHDVSREVARLAVSPVNLSSGPSRAPAQVERAPQVGSRIAVKEEGEDAVLGSFDGLPSSGGDTPISGLPSSSSAESKASPPSTAPIDTSTSSAPAQIASTAASTLASQDEPTPSPTVPFSPTLALGGPSPLTPVRRAPSVTARESTSPPMRSVGSAWGSGRRHGSGTRLPYPTGDYAQDTTSPVGSPRASLSTGFLSPQVTGSLMSPPLTSMTSPLDALAARSRPTSVPGLPSSSYGVTTHNSGNGASAGFGYSTKNTSSYSLTTYGSASSLGSLDLDDSETKRGEESKTAQTNKSSTTDAKRTTSPTPLSPPRAPFARPSSASPSPPPRKRYTVALGAPITGRKRDDDEDEDERYAPRSHSPAPRSHSPRSHSPAPGARSRVQDEGGSDEEDDEYGGETIGKRQGRSAASTTDDKAAGSSRNEELSSNQASSSAASPRTRAQSVYGAQSLYGAPTAPLKPKARSQSTDRGQRFGTAASVPSTPVTDRFGDGSGSSRFVDPLILRRQEREGAGKVAMPRPIGKVPINQLVAFFDGERR</sequence>
<feature type="region of interest" description="Disordered" evidence="2">
    <location>
        <begin position="569"/>
        <end position="594"/>
    </location>
</feature>
<name>D8Q6L6_SCHCM</name>
<dbReference type="InParanoid" id="D8Q6L6"/>
<keyword evidence="4" id="KW-1185">Reference proteome</keyword>
<feature type="compositionally biased region" description="Basic and acidic residues" evidence="2">
    <location>
        <begin position="1062"/>
        <end position="1074"/>
    </location>
</feature>
<feature type="compositionally biased region" description="Polar residues" evidence="2">
    <location>
        <begin position="881"/>
        <end position="895"/>
    </location>
</feature>
<dbReference type="OMA" id="EKWTVSH"/>
<feature type="compositionally biased region" description="Polar residues" evidence="2">
    <location>
        <begin position="25"/>
        <end position="35"/>
    </location>
</feature>
<feature type="compositionally biased region" description="Polar residues" evidence="2">
    <location>
        <begin position="939"/>
        <end position="948"/>
    </location>
</feature>
<organism evidence="4">
    <name type="scientific">Schizophyllum commune (strain H4-8 / FGSC 9210)</name>
    <name type="common">Split gill fungus</name>
    <dbReference type="NCBI Taxonomy" id="578458"/>
    <lineage>
        <taxon>Eukaryota</taxon>
        <taxon>Fungi</taxon>
        <taxon>Dikarya</taxon>
        <taxon>Basidiomycota</taxon>
        <taxon>Agaricomycotina</taxon>
        <taxon>Agaricomycetes</taxon>
        <taxon>Agaricomycetidae</taxon>
        <taxon>Agaricales</taxon>
        <taxon>Schizophyllaceae</taxon>
        <taxon>Schizophyllum</taxon>
    </lineage>
</organism>
<feature type="compositionally biased region" description="Basic and acidic residues" evidence="2">
    <location>
        <begin position="929"/>
        <end position="938"/>
    </location>
</feature>
<dbReference type="Proteomes" id="UP000007431">
    <property type="component" value="Unassembled WGS sequence"/>
</dbReference>
<evidence type="ECO:0000256" key="1">
    <source>
        <dbReference type="SAM" id="Coils"/>
    </source>
</evidence>
<evidence type="ECO:0000313" key="4">
    <source>
        <dbReference type="Proteomes" id="UP000007431"/>
    </source>
</evidence>
<dbReference type="AlphaFoldDB" id="D8Q6L6"/>
<feature type="compositionally biased region" description="Low complexity" evidence="2">
    <location>
        <begin position="1008"/>
        <end position="1030"/>
    </location>
</feature>
<feature type="compositionally biased region" description="Low complexity" evidence="2">
    <location>
        <begin position="370"/>
        <end position="380"/>
    </location>
</feature>
<protein>
    <submittedName>
        <fullName evidence="3">Uncharacterized protein</fullName>
    </submittedName>
</protein>
<feature type="compositionally biased region" description="Acidic residues" evidence="2">
    <location>
        <begin position="1036"/>
        <end position="1046"/>
    </location>
</feature>
<evidence type="ECO:0000256" key="2">
    <source>
        <dbReference type="SAM" id="MobiDB-lite"/>
    </source>
</evidence>
<reference evidence="3 4" key="1">
    <citation type="journal article" date="2010" name="Nat. Biotechnol.">
        <title>Genome sequence of the model mushroom Schizophyllum commune.</title>
        <authorList>
            <person name="Ohm R.A."/>
            <person name="de Jong J.F."/>
            <person name="Lugones L.G."/>
            <person name="Aerts A."/>
            <person name="Kothe E."/>
            <person name="Stajich J.E."/>
            <person name="de Vries R.P."/>
            <person name="Record E."/>
            <person name="Levasseur A."/>
            <person name="Baker S.E."/>
            <person name="Bartholomew K.A."/>
            <person name="Coutinho P.M."/>
            <person name="Erdmann S."/>
            <person name="Fowler T.J."/>
            <person name="Gathman A.C."/>
            <person name="Lombard V."/>
            <person name="Henrissat B."/>
            <person name="Knabe N."/>
            <person name="Kuees U."/>
            <person name="Lilly W.W."/>
            <person name="Lindquist E."/>
            <person name="Lucas S."/>
            <person name="Magnuson J.K."/>
            <person name="Piumi F."/>
            <person name="Raudaskoski M."/>
            <person name="Salamov A."/>
            <person name="Schmutz J."/>
            <person name="Schwarze F.W.M.R."/>
            <person name="vanKuyk P.A."/>
            <person name="Horton J.S."/>
            <person name="Grigoriev I.V."/>
            <person name="Woesten H.A.B."/>
        </authorList>
    </citation>
    <scope>NUCLEOTIDE SEQUENCE [LARGE SCALE GENOMIC DNA]</scope>
    <source>
        <strain evidence="4">H4-8 / FGSC 9210</strain>
    </source>
</reference>
<dbReference type="GeneID" id="9587137"/>
<feature type="compositionally biased region" description="Polar residues" evidence="2">
    <location>
        <begin position="735"/>
        <end position="759"/>
    </location>
</feature>
<feature type="compositionally biased region" description="Basic and acidic residues" evidence="2">
    <location>
        <begin position="225"/>
        <end position="262"/>
    </location>
</feature>
<feature type="compositionally biased region" description="Pro residues" evidence="2">
    <location>
        <begin position="320"/>
        <end position="329"/>
    </location>
</feature>
<keyword evidence="1" id="KW-0175">Coiled coil</keyword>
<dbReference type="KEGG" id="scm:SCHCO_02627598"/>
<proteinExistence type="predicted"/>
<feature type="coiled-coil region" evidence="1">
    <location>
        <begin position="542"/>
        <end position="569"/>
    </location>
</feature>
<feature type="region of interest" description="Disordered" evidence="2">
    <location>
        <begin position="408"/>
        <end position="448"/>
    </location>
</feature>
<dbReference type="VEuPathDB" id="FungiDB:SCHCODRAFT_02627598"/>
<gene>
    <name evidence="3" type="ORF">SCHCODRAFT_235719</name>
</gene>
<feature type="compositionally biased region" description="Low complexity" evidence="2">
    <location>
        <begin position="713"/>
        <end position="734"/>
    </location>
</feature>
<feature type="coiled-coil region" evidence="1">
    <location>
        <begin position="622"/>
        <end position="656"/>
    </location>
</feature>
<feature type="compositionally biased region" description="Polar residues" evidence="2">
    <location>
        <begin position="88"/>
        <end position="100"/>
    </location>
</feature>
<evidence type="ECO:0000313" key="3">
    <source>
        <dbReference type="EMBL" id="EFI96260.1"/>
    </source>
</evidence>
<feature type="compositionally biased region" description="Basic and acidic residues" evidence="2">
    <location>
        <begin position="1152"/>
        <end position="1161"/>
    </location>
</feature>
<feature type="compositionally biased region" description="Low complexity" evidence="2">
    <location>
        <begin position="573"/>
        <end position="591"/>
    </location>
</feature>